<dbReference type="InterPro" id="IPR029062">
    <property type="entry name" value="Class_I_gatase-like"/>
</dbReference>
<name>A0A813DX47_POLGL</name>
<dbReference type="AlphaFoldDB" id="A0A813DX47"/>
<dbReference type="SUPFAM" id="SSF52317">
    <property type="entry name" value="Class I glutamine amidotransferase-like"/>
    <property type="match status" value="1"/>
</dbReference>
<dbReference type="Gene3D" id="3.40.50.880">
    <property type="match status" value="1"/>
</dbReference>
<keyword evidence="2" id="KW-1185">Reference proteome</keyword>
<sequence length="114" mass="12173">MAGKTLGSVCHGALGFINAKKAVGSLLVQGKNMTGVTDRQVFQLGIGKITPMHPEDELRKRGANYKARNGVLTDLDQSLVVVDGSIVTGQNQNSACETAQRMLDQVEQSFSVII</sequence>
<dbReference type="EMBL" id="CAJNNV010005368">
    <property type="protein sequence ID" value="CAE8591984.1"/>
    <property type="molecule type" value="Genomic_DNA"/>
</dbReference>
<proteinExistence type="predicted"/>
<comment type="caution">
    <text evidence="1">The sequence shown here is derived from an EMBL/GenBank/DDBJ whole genome shotgun (WGS) entry which is preliminary data.</text>
</comment>
<evidence type="ECO:0000313" key="2">
    <source>
        <dbReference type="Proteomes" id="UP000654075"/>
    </source>
</evidence>
<reference evidence="1" key="1">
    <citation type="submission" date="2021-02" db="EMBL/GenBank/DDBJ databases">
        <authorList>
            <person name="Dougan E. K."/>
            <person name="Rhodes N."/>
            <person name="Thang M."/>
            <person name="Chan C."/>
        </authorList>
    </citation>
    <scope>NUCLEOTIDE SEQUENCE</scope>
</reference>
<dbReference type="Proteomes" id="UP000654075">
    <property type="component" value="Unassembled WGS sequence"/>
</dbReference>
<gene>
    <name evidence="1" type="ORF">PGLA1383_LOCUS10642</name>
</gene>
<evidence type="ECO:0000313" key="1">
    <source>
        <dbReference type="EMBL" id="CAE8591984.1"/>
    </source>
</evidence>
<dbReference type="OrthoDB" id="543156at2759"/>
<protein>
    <recommendedName>
        <fullName evidence="3">DJ-1/PfpI domain-containing protein</fullName>
    </recommendedName>
</protein>
<accession>A0A813DX47</accession>
<organism evidence="1 2">
    <name type="scientific">Polarella glacialis</name>
    <name type="common">Dinoflagellate</name>
    <dbReference type="NCBI Taxonomy" id="89957"/>
    <lineage>
        <taxon>Eukaryota</taxon>
        <taxon>Sar</taxon>
        <taxon>Alveolata</taxon>
        <taxon>Dinophyceae</taxon>
        <taxon>Suessiales</taxon>
        <taxon>Suessiaceae</taxon>
        <taxon>Polarella</taxon>
    </lineage>
</organism>
<evidence type="ECO:0008006" key="3">
    <source>
        <dbReference type="Google" id="ProtNLM"/>
    </source>
</evidence>